<feature type="transmembrane region" description="Helical" evidence="8">
    <location>
        <begin position="82"/>
        <end position="110"/>
    </location>
</feature>
<feature type="transmembrane region" description="Helical" evidence="8">
    <location>
        <begin position="435"/>
        <end position="456"/>
    </location>
</feature>
<sequence length="579" mass="65547">MSQTFDSAFGWRFSQRQEFWLLFGIALLVLGAGLGLRDPWPADEPRFALVAKQMIESGNWLIPHRGSELYPDKPPLFMAMQAFFYTLTGSWRIAFLLPSLLASLGMFALVYDLGRRLWDHRVGLYAAVALLCTFQFVYQAKRAQIDPSVCFFLTLANYGLLRHFLLGPHWRAYWLGCFAAGLGVITKGVGVLALLMFVPYLFARWQGWSDVSRPAERGDALRWLLGLFAFVVATALWLGPMLYAVHADGGPEYRAYMNDILFRQTAERYTESWHHHQPFWYYAEVIGSAWLPLALTLPWAVPRWRQALRQRDARVLLLLGWIVLIILFFTFPKGKRDVYIMPALPLLALLVGSQLQFVTAQPWFRRVVLAFVSLLGVVFLLAGALAWSGHLSAANRLLEQRGLEAGGAQLWLFVLSVGLVACVSALWLRVRRSVLAMLLTLAAIWLGFGFWAYPVLNDSTSAVQVMRKTGEMIGKDAELGLVAWKEQNLLHADRPAKDFGFLKPWPQQLAQAQQWQAQQPAQRWLFVLRDAFGACVDADKAQYVGHANRREWYLLRADAFRRGCDPATAKGEDGDSNAE</sequence>
<dbReference type="InterPro" id="IPR038731">
    <property type="entry name" value="RgtA/B/C-like"/>
</dbReference>
<feature type="transmembrane region" description="Helical" evidence="8">
    <location>
        <begin position="122"/>
        <end position="138"/>
    </location>
</feature>
<feature type="transmembrane region" description="Helical" evidence="8">
    <location>
        <begin position="313"/>
        <end position="332"/>
    </location>
</feature>
<keyword evidence="6 8" id="KW-1133">Transmembrane helix</keyword>
<dbReference type="GO" id="GO:0010041">
    <property type="term" value="P:response to iron(III) ion"/>
    <property type="evidence" value="ECO:0007669"/>
    <property type="project" value="TreeGrafter"/>
</dbReference>
<keyword evidence="7 8" id="KW-0472">Membrane</keyword>
<dbReference type="PANTHER" id="PTHR33908">
    <property type="entry name" value="MANNOSYLTRANSFERASE YKCB-RELATED"/>
    <property type="match status" value="1"/>
</dbReference>
<dbReference type="Pfam" id="PF13231">
    <property type="entry name" value="PMT_2"/>
    <property type="match status" value="1"/>
</dbReference>
<feature type="transmembrane region" description="Helical" evidence="8">
    <location>
        <begin position="172"/>
        <end position="202"/>
    </location>
</feature>
<protein>
    <submittedName>
        <fullName evidence="10">4-amino-4-deoxy-L-arabinose transferase-like glycosyltransferase</fullName>
    </submittedName>
</protein>
<feature type="transmembrane region" description="Helical" evidence="8">
    <location>
        <begin position="338"/>
        <end position="355"/>
    </location>
</feature>
<keyword evidence="3" id="KW-0328">Glycosyltransferase</keyword>
<evidence type="ECO:0000256" key="3">
    <source>
        <dbReference type="ARBA" id="ARBA00022676"/>
    </source>
</evidence>
<evidence type="ECO:0000256" key="1">
    <source>
        <dbReference type="ARBA" id="ARBA00004651"/>
    </source>
</evidence>
<keyword evidence="4 10" id="KW-0808">Transferase</keyword>
<evidence type="ECO:0000313" key="11">
    <source>
        <dbReference type="Proteomes" id="UP000295293"/>
    </source>
</evidence>
<dbReference type="InterPro" id="IPR050297">
    <property type="entry name" value="LipidA_mod_glycosyltrf_83"/>
</dbReference>
<evidence type="ECO:0000256" key="4">
    <source>
        <dbReference type="ARBA" id="ARBA00022679"/>
    </source>
</evidence>
<dbReference type="Proteomes" id="UP000295293">
    <property type="component" value="Unassembled WGS sequence"/>
</dbReference>
<feature type="domain" description="Glycosyltransferase RgtA/B/C/D-like" evidence="9">
    <location>
        <begin position="72"/>
        <end position="208"/>
    </location>
</feature>
<dbReference type="GO" id="GO:0005886">
    <property type="term" value="C:plasma membrane"/>
    <property type="evidence" value="ECO:0007669"/>
    <property type="project" value="UniProtKB-SubCell"/>
</dbReference>
<evidence type="ECO:0000256" key="2">
    <source>
        <dbReference type="ARBA" id="ARBA00022475"/>
    </source>
</evidence>
<dbReference type="AlphaFoldDB" id="A0A4R6YVJ4"/>
<dbReference type="EMBL" id="SNZH01000008">
    <property type="protein sequence ID" value="TDR42524.1"/>
    <property type="molecule type" value="Genomic_DNA"/>
</dbReference>
<evidence type="ECO:0000259" key="9">
    <source>
        <dbReference type="Pfam" id="PF13231"/>
    </source>
</evidence>
<evidence type="ECO:0000256" key="5">
    <source>
        <dbReference type="ARBA" id="ARBA00022692"/>
    </source>
</evidence>
<dbReference type="PANTHER" id="PTHR33908:SF3">
    <property type="entry name" value="UNDECAPRENYL PHOSPHATE-ALPHA-4-AMINO-4-DEOXY-L-ARABINOSE ARABINOSYL TRANSFERASE"/>
    <property type="match status" value="1"/>
</dbReference>
<evidence type="ECO:0000256" key="7">
    <source>
        <dbReference type="ARBA" id="ARBA00023136"/>
    </source>
</evidence>
<evidence type="ECO:0000256" key="8">
    <source>
        <dbReference type="SAM" id="Phobius"/>
    </source>
</evidence>
<feature type="transmembrane region" description="Helical" evidence="8">
    <location>
        <begin position="223"/>
        <end position="245"/>
    </location>
</feature>
<feature type="transmembrane region" description="Helical" evidence="8">
    <location>
        <begin position="367"/>
        <end position="388"/>
    </location>
</feature>
<reference evidence="10 11" key="1">
    <citation type="submission" date="2019-03" db="EMBL/GenBank/DDBJ databases">
        <title>Genomic Encyclopedia of Type Strains, Phase IV (KMG-IV): sequencing the most valuable type-strain genomes for metagenomic binning, comparative biology and taxonomic classification.</title>
        <authorList>
            <person name="Goeker M."/>
        </authorList>
    </citation>
    <scope>NUCLEOTIDE SEQUENCE [LARGE SCALE GENOMIC DNA]</scope>
    <source>
        <strain evidence="10 11">DSM 21667</strain>
    </source>
</reference>
<proteinExistence type="predicted"/>
<comment type="caution">
    <text evidence="10">The sequence shown here is derived from an EMBL/GenBank/DDBJ whole genome shotgun (WGS) entry which is preliminary data.</text>
</comment>
<evidence type="ECO:0000313" key="10">
    <source>
        <dbReference type="EMBL" id="TDR42524.1"/>
    </source>
</evidence>
<name>A0A4R6YVJ4_9GAMM</name>
<keyword evidence="11" id="KW-1185">Reference proteome</keyword>
<evidence type="ECO:0000256" key="6">
    <source>
        <dbReference type="ARBA" id="ARBA00022989"/>
    </source>
</evidence>
<dbReference type="OrthoDB" id="9775035at2"/>
<accession>A0A4R6YVJ4</accession>
<keyword evidence="5 8" id="KW-0812">Transmembrane</keyword>
<dbReference type="GO" id="GO:0009103">
    <property type="term" value="P:lipopolysaccharide biosynthetic process"/>
    <property type="evidence" value="ECO:0007669"/>
    <property type="project" value="TreeGrafter"/>
</dbReference>
<feature type="transmembrane region" description="Helical" evidence="8">
    <location>
        <begin position="408"/>
        <end position="428"/>
    </location>
</feature>
<dbReference type="GO" id="GO:0016763">
    <property type="term" value="F:pentosyltransferase activity"/>
    <property type="evidence" value="ECO:0007669"/>
    <property type="project" value="TreeGrafter"/>
</dbReference>
<keyword evidence="2" id="KW-1003">Cell membrane</keyword>
<feature type="transmembrane region" description="Helical" evidence="8">
    <location>
        <begin position="279"/>
        <end position="301"/>
    </location>
</feature>
<gene>
    <name evidence="10" type="ORF">DFR29_108108</name>
</gene>
<comment type="subcellular location">
    <subcellularLocation>
        <location evidence="1">Cell membrane</location>
        <topology evidence="1">Multi-pass membrane protein</topology>
    </subcellularLocation>
</comment>
<dbReference type="RefSeq" id="WP_133819344.1">
    <property type="nucleotide sequence ID" value="NZ_SNZH01000008.1"/>
</dbReference>
<feature type="transmembrane region" description="Helical" evidence="8">
    <location>
        <begin position="19"/>
        <end position="36"/>
    </location>
</feature>
<organism evidence="10 11">
    <name type="scientific">Tahibacter aquaticus</name>
    <dbReference type="NCBI Taxonomy" id="520092"/>
    <lineage>
        <taxon>Bacteria</taxon>
        <taxon>Pseudomonadati</taxon>
        <taxon>Pseudomonadota</taxon>
        <taxon>Gammaproteobacteria</taxon>
        <taxon>Lysobacterales</taxon>
        <taxon>Rhodanobacteraceae</taxon>
        <taxon>Tahibacter</taxon>
    </lineage>
</organism>